<dbReference type="PRINTS" id="PR00237">
    <property type="entry name" value="GPCRRHODOPSN"/>
</dbReference>
<feature type="transmembrane region" description="Helical" evidence="6">
    <location>
        <begin position="190"/>
        <end position="209"/>
    </location>
</feature>
<feature type="region of interest" description="Disordered" evidence="5">
    <location>
        <begin position="471"/>
        <end position="506"/>
    </location>
</feature>
<evidence type="ECO:0000256" key="4">
    <source>
        <dbReference type="ARBA" id="ARBA00023136"/>
    </source>
</evidence>
<dbReference type="Gene3D" id="1.20.1070.10">
    <property type="entry name" value="Rhodopsin 7-helix transmembrane proteins"/>
    <property type="match status" value="1"/>
</dbReference>
<dbReference type="PANTHER" id="PTHR26451">
    <property type="entry name" value="G_PROTEIN_RECEP_F1_2 DOMAIN-CONTAINING PROTEIN"/>
    <property type="match status" value="1"/>
</dbReference>
<evidence type="ECO:0000256" key="3">
    <source>
        <dbReference type="ARBA" id="ARBA00022989"/>
    </source>
</evidence>
<feature type="transmembrane region" description="Helical" evidence="6">
    <location>
        <begin position="138"/>
        <end position="159"/>
    </location>
</feature>
<feature type="transmembrane region" description="Helical" evidence="6">
    <location>
        <begin position="59"/>
        <end position="83"/>
    </location>
</feature>
<comment type="subcellular location">
    <subcellularLocation>
        <location evidence="1">Membrane</location>
    </subcellularLocation>
</comment>
<organism>
    <name type="scientific">Branchiostoma floridae</name>
    <name type="common">Florida lancelet</name>
    <name type="synonym">Amphioxus</name>
    <dbReference type="NCBI Taxonomy" id="7739"/>
    <lineage>
        <taxon>Eukaryota</taxon>
        <taxon>Metazoa</taxon>
        <taxon>Chordata</taxon>
        <taxon>Cephalochordata</taxon>
        <taxon>Leptocardii</taxon>
        <taxon>Amphioxiformes</taxon>
        <taxon>Branchiostomatidae</taxon>
        <taxon>Branchiostoma</taxon>
    </lineage>
</organism>
<evidence type="ECO:0000256" key="6">
    <source>
        <dbReference type="SAM" id="Phobius"/>
    </source>
</evidence>
<feature type="transmembrane region" description="Helical" evidence="6">
    <location>
        <begin position="236"/>
        <end position="258"/>
    </location>
</feature>
<dbReference type="PANTHER" id="PTHR26451:SF897">
    <property type="entry name" value="TRACE AMINE-ASSOCIATED RECEPTOR 5-LIKE"/>
    <property type="match status" value="1"/>
</dbReference>
<evidence type="ECO:0000259" key="7">
    <source>
        <dbReference type="PROSITE" id="PS50262"/>
    </source>
</evidence>
<feature type="transmembrane region" description="Helical" evidence="6">
    <location>
        <begin position="270"/>
        <end position="289"/>
    </location>
</feature>
<evidence type="ECO:0000313" key="8">
    <source>
        <dbReference type="EMBL" id="EEN53715.1"/>
    </source>
</evidence>
<name>C3Z116_BRAFL</name>
<keyword evidence="2 6" id="KW-0812">Transmembrane</keyword>
<keyword evidence="4 6" id="KW-0472">Membrane</keyword>
<feature type="transmembrane region" description="Helical" evidence="6">
    <location>
        <begin position="27"/>
        <end position="47"/>
    </location>
</feature>
<dbReference type="PROSITE" id="PS50262">
    <property type="entry name" value="G_PROTEIN_RECEP_F1_2"/>
    <property type="match status" value="1"/>
</dbReference>
<evidence type="ECO:0000256" key="2">
    <source>
        <dbReference type="ARBA" id="ARBA00022692"/>
    </source>
</evidence>
<keyword evidence="3 6" id="KW-1133">Transmembrane helix</keyword>
<proteinExistence type="predicted"/>
<dbReference type="SUPFAM" id="SSF81321">
    <property type="entry name" value="Family A G protein-coupled receptor-like"/>
    <property type="match status" value="1"/>
</dbReference>
<dbReference type="Pfam" id="PF00001">
    <property type="entry name" value="7tm_1"/>
    <property type="match status" value="1"/>
</dbReference>
<accession>C3Z116</accession>
<dbReference type="AlphaFoldDB" id="C3Z116"/>
<dbReference type="SMART" id="SM01381">
    <property type="entry name" value="7TM_GPCR_Srsx"/>
    <property type="match status" value="1"/>
</dbReference>
<dbReference type="GO" id="GO:0016020">
    <property type="term" value="C:membrane"/>
    <property type="evidence" value="ECO:0007669"/>
    <property type="project" value="UniProtKB-SubCell"/>
</dbReference>
<dbReference type="CDD" id="cd00637">
    <property type="entry name" value="7tm_classA_rhodopsin-like"/>
    <property type="match status" value="1"/>
</dbReference>
<dbReference type="InterPro" id="IPR052921">
    <property type="entry name" value="GPCR1_Superfamily_Member"/>
</dbReference>
<evidence type="ECO:0000256" key="5">
    <source>
        <dbReference type="SAM" id="MobiDB-lite"/>
    </source>
</evidence>
<gene>
    <name evidence="8" type="ORF">BRAFLDRAFT_77393</name>
</gene>
<dbReference type="InterPro" id="IPR000276">
    <property type="entry name" value="GPCR_Rhodpsn"/>
</dbReference>
<feature type="transmembrane region" description="Helical" evidence="6">
    <location>
        <begin position="103"/>
        <end position="123"/>
    </location>
</feature>
<evidence type="ECO:0000256" key="1">
    <source>
        <dbReference type="ARBA" id="ARBA00004370"/>
    </source>
</evidence>
<feature type="compositionally biased region" description="Low complexity" evidence="5">
    <location>
        <begin position="360"/>
        <end position="371"/>
    </location>
</feature>
<sequence>MAAEDQFSAWDAARSLGSASLGLQTTYLILSLVVAVGCGLLVIYLVFKKEYLQKPCNYLRCSLASYDIVFMCCMIPTDIYMIFQKDDFNSQTACWMRGQMFGWFGASMGGTYLLMAMELYYFICQPLHYHQKVTTKRVAFGMVAVLVTSTLLRVVYITVEILESPVTASQCGVQSVDSNGPTSTAVIQDVMTGLVVLTLLAIFICYLLIFKEARKQQERNENRDLWLCQTSAFKKLALHAISLAVWVGTVVLLVALSRPLTKQVALVRRIGILLYTTLSSMVNPIIYSFRMPDFRRALKETFGWPSSAPVALAPPPRGQQWQDLEMAVFSGPVHGQGGSTIQVAEAPPSSRLTQVEEDISNTTESSPSTPSLHLPDIQLEQEPPHREQGVKTAPGTLSKHSFTVRADVHIDLTPPLNAHGQKMSTNAPSIQHHSPSVLAPCPSQCREKNVRTPPQSTQDMEDYVDLDTIYTQDNNTPDQHASKLFAMDKPPPKMAWQDPGENKFRF</sequence>
<dbReference type="GO" id="GO:0004930">
    <property type="term" value="F:G protein-coupled receptor activity"/>
    <property type="evidence" value="ECO:0007669"/>
    <property type="project" value="InterPro"/>
</dbReference>
<feature type="domain" description="G-protein coupled receptors family 1 profile" evidence="7">
    <location>
        <begin position="38"/>
        <end position="287"/>
    </location>
</feature>
<protein>
    <recommendedName>
        <fullName evidence="7">G-protein coupled receptors family 1 profile domain-containing protein</fullName>
    </recommendedName>
</protein>
<reference evidence="8" key="1">
    <citation type="journal article" date="2008" name="Nature">
        <title>The amphioxus genome and the evolution of the chordate karyotype.</title>
        <authorList>
            <consortium name="US DOE Joint Genome Institute (JGI-PGF)"/>
            <person name="Putnam N.H."/>
            <person name="Butts T."/>
            <person name="Ferrier D.E.K."/>
            <person name="Furlong R.F."/>
            <person name="Hellsten U."/>
            <person name="Kawashima T."/>
            <person name="Robinson-Rechavi M."/>
            <person name="Shoguchi E."/>
            <person name="Terry A."/>
            <person name="Yu J.-K."/>
            <person name="Benito-Gutierrez E.L."/>
            <person name="Dubchak I."/>
            <person name="Garcia-Fernandez J."/>
            <person name="Gibson-Brown J.J."/>
            <person name="Grigoriev I.V."/>
            <person name="Horton A.C."/>
            <person name="de Jong P.J."/>
            <person name="Jurka J."/>
            <person name="Kapitonov V.V."/>
            <person name="Kohara Y."/>
            <person name="Kuroki Y."/>
            <person name="Lindquist E."/>
            <person name="Lucas S."/>
            <person name="Osoegawa K."/>
            <person name="Pennacchio L.A."/>
            <person name="Salamov A.A."/>
            <person name="Satou Y."/>
            <person name="Sauka-Spengler T."/>
            <person name="Schmutz J."/>
            <person name="Shin-I T."/>
            <person name="Toyoda A."/>
            <person name="Bronner-Fraser M."/>
            <person name="Fujiyama A."/>
            <person name="Holland L.Z."/>
            <person name="Holland P.W.H."/>
            <person name="Satoh N."/>
            <person name="Rokhsar D.S."/>
        </authorList>
    </citation>
    <scope>NUCLEOTIDE SEQUENCE [LARGE SCALE GENOMIC DNA]</scope>
    <source>
        <strain evidence="8">S238N-H82</strain>
        <tissue evidence="8">Testes</tissue>
    </source>
</reference>
<dbReference type="InParanoid" id="C3Z116"/>
<dbReference type="InterPro" id="IPR017452">
    <property type="entry name" value="GPCR_Rhodpsn_7TM"/>
</dbReference>
<dbReference type="EMBL" id="GG666571">
    <property type="protein sequence ID" value="EEN53715.1"/>
    <property type="molecule type" value="Genomic_DNA"/>
</dbReference>
<feature type="region of interest" description="Disordered" evidence="5">
    <location>
        <begin position="337"/>
        <end position="375"/>
    </location>
</feature>